<dbReference type="HOGENOM" id="CLU_020406_1_0_6"/>
<protein>
    <recommendedName>
        <fullName evidence="1">Reverse transcriptase domain-containing protein</fullName>
    </recommendedName>
</protein>
<dbReference type="AlphaFoldDB" id="G8LP38"/>
<gene>
    <name evidence="2" type="ORF">EcWSU1_00858</name>
</gene>
<dbReference type="RefSeq" id="WP_014168776.1">
    <property type="nucleotide sequence ID" value="NC_016514.1"/>
</dbReference>
<dbReference type="Pfam" id="PF00078">
    <property type="entry name" value="RVT_1"/>
    <property type="match status" value="1"/>
</dbReference>
<evidence type="ECO:0000259" key="1">
    <source>
        <dbReference type="PROSITE" id="PS50878"/>
    </source>
</evidence>
<evidence type="ECO:0000313" key="3">
    <source>
        <dbReference type="Proteomes" id="UP000007838"/>
    </source>
</evidence>
<reference evidence="2 3" key="1">
    <citation type="journal article" date="2011" name="Stand. Genomic Sci.">
        <title>Complete genome of the onion pathogen Enterobacter cloacae EcWSU1.</title>
        <authorList>
            <person name="Humann J.L."/>
            <person name="Wildung M."/>
            <person name="Cheng C.H."/>
            <person name="Lee T."/>
            <person name="Stewart J.E."/>
            <person name="Drew J.C."/>
            <person name="Triplett E.W."/>
            <person name="Main D."/>
            <person name="Schroeder B.K."/>
        </authorList>
    </citation>
    <scope>NUCLEOTIDE SEQUENCE [LARGE SCALE GENOMIC DNA]</scope>
    <source>
        <strain evidence="2 3">EcWSU1</strain>
    </source>
</reference>
<dbReference type="EMBL" id="CP002886">
    <property type="protein sequence ID" value="AEW72298.1"/>
    <property type="molecule type" value="Genomic_DNA"/>
</dbReference>
<proteinExistence type="predicted"/>
<evidence type="ECO:0000313" key="2">
    <source>
        <dbReference type="EMBL" id="AEW72298.1"/>
    </source>
</evidence>
<dbReference type="CDD" id="cd01646">
    <property type="entry name" value="RT_Bac_retron_I"/>
    <property type="match status" value="1"/>
</dbReference>
<dbReference type="PROSITE" id="PS50878">
    <property type="entry name" value="RT_POL"/>
    <property type="match status" value="1"/>
</dbReference>
<organism evidence="2 3">
    <name type="scientific">Enterobacter ludwigii</name>
    <dbReference type="NCBI Taxonomy" id="299767"/>
    <lineage>
        <taxon>Bacteria</taxon>
        <taxon>Pseudomonadati</taxon>
        <taxon>Pseudomonadota</taxon>
        <taxon>Gammaproteobacteria</taxon>
        <taxon>Enterobacterales</taxon>
        <taxon>Enterobacteriaceae</taxon>
        <taxon>Enterobacter</taxon>
        <taxon>Enterobacter cloacae complex</taxon>
    </lineage>
</organism>
<accession>G8LP38</accession>
<feature type="domain" description="Reverse transcriptase" evidence="1">
    <location>
        <begin position="73"/>
        <end position="356"/>
    </location>
</feature>
<sequence>MAIKKNIKLDKKDYLRALLCDTQPGDCPIIFSNDGLYINLTEHDRVCNDSSSYTPVSSFLKKIINPGLDSSIGVEKQAQAKKKQSSPFGYCIVKDAFSQRHLSLVHPRSQINYSEFYKTYSSVITLNTLKSNFSIRYPRKVANSFFLYENSASEKYKGEDIETTRDELMRKYSSSYFTYGGFNRIYKLFQSKMFIGLEKRFSFMWMLDVSHCFDSIYTHSISWALKNKSFIKKHVAHSNQFGQELDTLMQRSNNNETNGIPIGSEFSRVFAELIFQRIDCNIESCLLSEHGWVNNKDYAILRYVDDFIVFCNSESSAEIITKIINVKLNEYNLQLNVNKLKKYSRPFCTSKTGLIIKVNELIRNLEIKLYEKNDGGVTLNKIRSKHDLKIYVINHVKSICIENKVSYADISSYIISSLSKRLISIIDMLQTQKNEGDLEVTKRIKDLIFTVTDIMLFFFSVNPTVSSSYKLSKTMFVVNNYLNDISSDYSSIFMTSIVNTAETINFGENDNGLFIDDFISIEKVNLILAATFFGDNYLVSADFFHGIVHKKKLDYFTIISLLFYFRNRRSFQELKCIIENKIKELLSHNIDLLQSSEKAHLFLDVLSCPFVSIETRRFLYRKYLKNFEPTLNRSHQEIENDLQSLLQTYWFVKWDELDIVKMIEKKELKESY</sequence>
<dbReference type="InterPro" id="IPR000477">
    <property type="entry name" value="RT_dom"/>
</dbReference>
<dbReference type="eggNOG" id="COG3344">
    <property type="taxonomic scope" value="Bacteria"/>
</dbReference>
<dbReference type="KEGG" id="eec:EcWSU1_00858"/>
<dbReference type="Proteomes" id="UP000007838">
    <property type="component" value="Chromosome"/>
</dbReference>
<name>G8LP38_9ENTR</name>
<dbReference type="NCBIfam" id="NF041748">
    <property type="entry name" value="Drt3b"/>
    <property type="match status" value="1"/>
</dbReference>